<dbReference type="OrthoDB" id="5649378at2"/>
<dbReference type="NCBIfam" id="NF033682">
    <property type="entry name" value="retention_LapA"/>
    <property type="match status" value="1"/>
</dbReference>
<evidence type="ECO:0000313" key="2">
    <source>
        <dbReference type="Proteomes" id="UP000031977"/>
    </source>
</evidence>
<dbReference type="InterPro" id="IPR047777">
    <property type="entry name" value="LapA-like_RM"/>
</dbReference>
<keyword evidence="2" id="KW-1185">Reference proteome</keyword>
<dbReference type="InterPro" id="IPR019959">
    <property type="entry name" value="T1SS-143_rpt-cont_dom"/>
</dbReference>
<reference evidence="1 2" key="1">
    <citation type="submission" date="2015-01" db="EMBL/GenBank/DDBJ databases">
        <title>Draft genome of Vibrio mytili type strain CAIM 528.</title>
        <authorList>
            <person name="Gonzalez-Castillo A."/>
            <person name="Gomez-Gil B."/>
            <person name="Enciso-Ibarra J."/>
        </authorList>
    </citation>
    <scope>NUCLEOTIDE SEQUENCE [LARGE SCALE GENOMIC DNA]</scope>
    <source>
        <strain evidence="1 2">CAIM 528</strain>
    </source>
</reference>
<dbReference type="RefSeq" id="WP_041155575.1">
    <property type="nucleotide sequence ID" value="NZ_JXOK01000040.1"/>
</dbReference>
<comment type="caution">
    <text evidence="1">The sequence shown here is derived from an EMBL/GenBank/DDBJ whole genome shotgun (WGS) entry which is preliminary data.</text>
</comment>
<dbReference type="EMBL" id="JXOK01000040">
    <property type="protein sequence ID" value="KIN10845.1"/>
    <property type="molecule type" value="Genomic_DNA"/>
</dbReference>
<feature type="non-terminal residue" evidence="1">
    <location>
        <position position="759"/>
    </location>
</feature>
<protein>
    <submittedName>
        <fullName evidence="1">Autotransporter adhesin</fullName>
    </submittedName>
</protein>
<accession>A0A0C3I738</accession>
<evidence type="ECO:0000313" key="1">
    <source>
        <dbReference type="EMBL" id="KIN10845.1"/>
    </source>
</evidence>
<dbReference type="NCBIfam" id="TIGR03660">
    <property type="entry name" value="T1SS_rpt_143"/>
    <property type="match status" value="2"/>
</dbReference>
<dbReference type="Proteomes" id="UP000031977">
    <property type="component" value="Unassembled WGS sequence"/>
</dbReference>
<organism evidence="1 2">
    <name type="scientific">Vibrio mytili</name>
    <dbReference type="NCBI Taxonomy" id="50718"/>
    <lineage>
        <taxon>Bacteria</taxon>
        <taxon>Pseudomonadati</taxon>
        <taxon>Pseudomonadota</taxon>
        <taxon>Gammaproteobacteria</taxon>
        <taxon>Vibrionales</taxon>
        <taxon>Vibrionaceae</taxon>
        <taxon>Vibrio</taxon>
    </lineage>
</organism>
<proteinExistence type="predicted"/>
<dbReference type="STRING" id="50718.SU60_11160"/>
<name>A0A0C3I738_9VIBR</name>
<sequence length="759" mass="79757">MSTQTVSQNAVVHAVTGEVLVLDLSGKIRVATVGDELKMGEVIITENEASLDVLANNELYIVDQNCVACLPVPTPEQLALAAQSQTPKIAQTQVEGQISFDLNAVDNANLNTNDIAAIQQAILDGEDPTAILQPTAAGGAQGSANAGYVTVEYNNPELLASTFFETSPTQNSEPVYAGREGANATIFADGGESMESRVVEGSVSLSTYPQTTSVTALIEAGDLALDPTSLVISPLSLTSLLAELNTDITSNGQPVTFVYDQTQNSIIGSQSGNEVLRIDIEATSIGKDLELEVETTISQGIDHVPSVAGGQVDIVGDQISIAFEITGTDIIGNSIRSPIDVVTTVVDGADPSPQDISFENIDSSDTVISGRFVDIGSDELASVTFNSEGLSQFDNLLSDNQSTVAELSQDGTTITLSIEGSGEPVLSISLNTDGTYEFEQFKPLEQTNTQDNIELSLPTTIIDFDQDTANSTFNLTILDGNNPVIENVTGLFLDESGVEQGSQEGSVVTSGTGSITTSVGSDVIDHYELEPAEFNLSGELQSQGQIVQLELTSELNGMRTYEGVIELNGARVTVFDITIDSPTQGDYQFNLYEPLDHTGSNDDVLSFGLPVYAVDADGDRSSITDGSNTPEAAQIVIQVEDDIPSIDGVDALAVDEDDLANIGSDGSNSVSIDGHFTTTQGSDRVVSYQLDTNATPVANLTSQGVAVNLIETANADGSFTYTATADNGTTVEPVFTLVVNTDGTYNFTLEGPIDHAQNG</sequence>
<dbReference type="AlphaFoldDB" id="A0A0C3I738"/>
<gene>
    <name evidence="1" type="ORF">SU60_11160</name>
</gene>